<reference evidence="1" key="1">
    <citation type="submission" date="2021-01" db="EMBL/GenBank/DDBJ databases">
        <title>Chromosome-level genome assembly of a human fungal pathogen reveals clustering of transcriptionally co-regulated genes.</title>
        <authorList>
            <person name="Voorhies M."/>
            <person name="Cohen S."/>
            <person name="Shea T.P."/>
            <person name="Petrus S."/>
            <person name="Munoz J.F."/>
            <person name="Poplawski S."/>
            <person name="Goldman W.E."/>
            <person name="Michael T."/>
            <person name="Cuomo C.A."/>
            <person name="Sil A."/>
            <person name="Beyhan S."/>
        </authorList>
    </citation>
    <scope>NUCLEOTIDE SEQUENCE</scope>
    <source>
        <strain evidence="1">H88</strain>
    </source>
</reference>
<evidence type="ECO:0000313" key="1">
    <source>
        <dbReference type="EMBL" id="QSS56250.1"/>
    </source>
</evidence>
<sequence>MTLSGAYVEKEMEIENPRLNPFPRKSSTVFSYLTPFPELPGGPITTNREVINFFSFFFLTDLKRMRLMVDGRSIQRQVYAPQRKLSGALRIHDAGPCIYVFYIVPGDTEWDSSVEQQLTV</sequence>
<gene>
    <name evidence="1" type="ORF">I7I53_04411</name>
</gene>
<dbReference type="Proteomes" id="UP000663419">
    <property type="component" value="Chromosome 5"/>
</dbReference>
<dbReference type="EMBL" id="CP069106">
    <property type="protein sequence ID" value="QSS56250.1"/>
    <property type="molecule type" value="Genomic_DNA"/>
</dbReference>
<organism evidence="1 2">
    <name type="scientific">Ajellomyces capsulatus (strain H88)</name>
    <name type="common">Darling's disease fungus</name>
    <name type="synonym">Histoplasma capsulatum</name>
    <dbReference type="NCBI Taxonomy" id="544711"/>
    <lineage>
        <taxon>Eukaryota</taxon>
        <taxon>Fungi</taxon>
        <taxon>Dikarya</taxon>
        <taxon>Ascomycota</taxon>
        <taxon>Pezizomycotina</taxon>
        <taxon>Eurotiomycetes</taxon>
        <taxon>Eurotiomycetidae</taxon>
        <taxon>Onygenales</taxon>
        <taxon>Ajellomycetaceae</taxon>
        <taxon>Histoplasma</taxon>
    </lineage>
</organism>
<proteinExistence type="predicted"/>
<protein>
    <submittedName>
        <fullName evidence="1">Uncharacterized protein</fullName>
    </submittedName>
</protein>
<dbReference type="VEuPathDB" id="FungiDB:I7I53_04411"/>
<evidence type="ECO:0000313" key="2">
    <source>
        <dbReference type="Proteomes" id="UP000663419"/>
    </source>
</evidence>
<name>A0A8A1LSF3_AJEC8</name>
<dbReference type="AlphaFoldDB" id="A0A8A1LSF3"/>
<accession>A0A8A1LSF3</accession>